<accession>A0A4S2MJX7</accession>
<proteinExistence type="predicted"/>
<sequence length="86" mass="9971">MFEISSSTMIFTNSPYGFRSRQLLLDDSLLLKQIFFWSRPLHRLMPELSLQLIYTLVVGAVTSCADGNGMMFEVIEQRQCPPCWTY</sequence>
<dbReference type="EMBL" id="ML220159">
    <property type="protein sequence ID" value="TGZ77115.1"/>
    <property type="molecule type" value="Genomic_DNA"/>
</dbReference>
<keyword evidence="2" id="KW-1185">Reference proteome</keyword>
<organism evidence="1 2">
    <name type="scientific">Ascodesmis nigricans</name>
    <dbReference type="NCBI Taxonomy" id="341454"/>
    <lineage>
        <taxon>Eukaryota</taxon>
        <taxon>Fungi</taxon>
        <taxon>Dikarya</taxon>
        <taxon>Ascomycota</taxon>
        <taxon>Pezizomycotina</taxon>
        <taxon>Pezizomycetes</taxon>
        <taxon>Pezizales</taxon>
        <taxon>Ascodesmidaceae</taxon>
        <taxon>Ascodesmis</taxon>
    </lineage>
</organism>
<gene>
    <name evidence="1" type="ORF">EX30DRAFT_211491</name>
</gene>
<evidence type="ECO:0000313" key="1">
    <source>
        <dbReference type="EMBL" id="TGZ77115.1"/>
    </source>
</evidence>
<dbReference type="InParanoid" id="A0A4S2MJX7"/>
<reference evidence="1 2" key="1">
    <citation type="submission" date="2019-04" db="EMBL/GenBank/DDBJ databases">
        <title>Comparative genomics and transcriptomics to analyze fruiting body development in filamentous ascomycetes.</title>
        <authorList>
            <consortium name="DOE Joint Genome Institute"/>
            <person name="Lutkenhaus R."/>
            <person name="Traeger S."/>
            <person name="Breuer J."/>
            <person name="Kuo A."/>
            <person name="Lipzen A."/>
            <person name="Pangilinan J."/>
            <person name="Dilworth D."/>
            <person name="Sandor L."/>
            <person name="Poggeler S."/>
            <person name="Barry K."/>
            <person name="Grigoriev I.V."/>
            <person name="Nowrousian M."/>
        </authorList>
    </citation>
    <scope>NUCLEOTIDE SEQUENCE [LARGE SCALE GENOMIC DNA]</scope>
    <source>
        <strain evidence="1 2">CBS 389.68</strain>
    </source>
</reference>
<dbReference type="Proteomes" id="UP000298138">
    <property type="component" value="Unassembled WGS sequence"/>
</dbReference>
<dbReference type="AlphaFoldDB" id="A0A4S2MJX7"/>
<protein>
    <submittedName>
        <fullName evidence="1">Uncharacterized protein</fullName>
    </submittedName>
</protein>
<name>A0A4S2MJX7_9PEZI</name>
<evidence type="ECO:0000313" key="2">
    <source>
        <dbReference type="Proteomes" id="UP000298138"/>
    </source>
</evidence>